<evidence type="ECO:0000313" key="2">
    <source>
        <dbReference type="EMBL" id="SPD13525.1"/>
    </source>
</evidence>
<dbReference type="Pfam" id="PF00078">
    <property type="entry name" value="RVT_1"/>
    <property type="match status" value="1"/>
</dbReference>
<name>A0A2N9HNH5_FAGSY</name>
<dbReference type="PANTHER" id="PTHR33116">
    <property type="entry name" value="REVERSE TRANSCRIPTASE ZINC-BINDING DOMAIN-CONTAINING PROTEIN-RELATED-RELATED"/>
    <property type="match status" value="1"/>
</dbReference>
<dbReference type="CDD" id="cd01650">
    <property type="entry name" value="RT_nLTR_like"/>
    <property type="match status" value="1"/>
</dbReference>
<organism evidence="2">
    <name type="scientific">Fagus sylvatica</name>
    <name type="common">Beechnut</name>
    <dbReference type="NCBI Taxonomy" id="28930"/>
    <lineage>
        <taxon>Eukaryota</taxon>
        <taxon>Viridiplantae</taxon>
        <taxon>Streptophyta</taxon>
        <taxon>Embryophyta</taxon>
        <taxon>Tracheophyta</taxon>
        <taxon>Spermatophyta</taxon>
        <taxon>Magnoliopsida</taxon>
        <taxon>eudicotyledons</taxon>
        <taxon>Gunneridae</taxon>
        <taxon>Pentapetalae</taxon>
        <taxon>rosids</taxon>
        <taxon>fabids</taxon>
        <taxon>Fagales</taxon>
        <taxon>Fagaceae</taxon>
        <taxon>Fagus</taxon>
    </lineage>
</organism>
<dbReference type="GO" id="GO:0051011">
    <property type="term" value="F:microtubule minus-end binding"/>
    <property type="evidence" value="ECO:0007669"/>
    <property type="project" value="InterPro"/>
</dbReference>
<dbReference type="InterPro" id="IPR010604">
    <property type="entry name" value="Plant_AUG7"/>
</dbReference>
<dbReference type="AlphaFoldDB" id="A0A2N9HNH5"/>
<protein>
    <recommendedName>
        <fullName evidence="1">Reverse transcriptase domain-containing protein</fullName>
    </recommendedName>
</protein>
<gene>
    <name evidence="2" type="ORF">FSB_LOCUS41407</name>
</gene>
<sequence length="1269" mass="142166">MGMDSGSEDTGMVSEHEAILDYVGMGHDLALVSANGGEMSGSAKLEAVNGVMVIDGEVLVGPKDLEPLSGAPGCSFPECCGECWRQGLWEEGFGLGLATPSSGRKGSRELKGLVSMGLTWTKIEASCGMNFQGFTVGADVSWCLGGDFNVAEGFAERVQSWWESYQVDGTPSFVLANKLKALEGDLKKWNDIEFGHITLQKNQLLADLGEIDEVEDSRPLTIEEKGKREVLIAEVDTVLMMDKICWRQKSRALWLKEGDKNSKFFHRLASSHRSTNTIGKLLINGIPSTSQDEICDHIALFYEQLYMEDGYRRPLLDGIEFTFILVEDAIWLDRPCEEMEIEDVVWGCNGDKALGPDGFSLAFFQHYWSSMRNDILVKYGADELKDFRPISLVGNAFGKGRQILDSVLIANECLDSRLKVALPGVLCKLELEKAYDHVNWEFLLYLLRRCGFRSWGIHHGDPLSPMLFVIVMDALRRLIDKAIGAGMLSSFSVGRVDSVVLEISHLLFADDMLIFCLRVNLGKSELVQVGDVLFLEEFADILGCKTTTLPMKYLGLTLGAKFKLKDVWTTIVKKMERRLAGWKRMYFFKGGRLTLLKSTLSNLPMYFLSLFPILAEVAKRIEKIQRNFLWGSIEEVDKFHLVKWEPLKLAYPELYCIAYNKEVVVVDFVHFRGDSVHWEPRSKDMSRIRCVGNLLRLLDFGVNMAKSEMVPIGVVDGLNDLVELLSCHTRSLLLQYIDRWCLDRPLKEDFPELFGCSLNQNATIELVLAFSNLLHSHITRREDVDKLIWKLNRKGTFDSHSFYHALHPPIEVRFPWKSIWGVKAPWRVAFFVWSAAWVRILTCDNLMKRGYVIANWCCMCKNAEETVDHLFLHCGHAYNPDEEYAGVESQLRAHLESFLETARSFNMIYTKEIRPWTHMMEVPQLHGFGPAANRLLEAYKMLLKFLGNLRNLRDSHAALAVGSSETIAGEPSSVTRIISECESALTFLNRDLGILSASIARVETSKRALCKRIVWRGERFPVGVSRPPSPGLHLIVEEGRQLTYMKRRREGGFLDIKVSRRSKKATSGSNRCFGHSLLAASPCLLSCWQKQGFRPVLPTIGFEPMTLAGAAVCGLEGLSAVTSGIRAKEGRKQWLDGDGSNQAKPKAFVGTRDAKDRRLLGYGAACRTTSEEASVNTAAMYLDSSAKQNGGFLPGVVVRHVDEPEANRPHTQQLGSVDYGAEYFWNNLGNALGGGRPSQLLDWSLWQIGGGQDLENDPSLSHVVYLAGA</sequence>
<dbReference type="PANTHER" id="PTHR33116:SF78">
    <property type="entry name" value="OS12G0587133 PROTEIN"/>
    <property type="match status" value="1"/>
</dbReference>
<dbReference type="EMBL" id="OIVN01003779">
    <property type="protein sequence ID" value="SPD13525.1"/>
    <property type="molecule type" value="Genomic_DNA"/>
</dbReference>
<proteinExistence type="predicted"/>
<feature type="domain" description="Reverse transcriptase" evidence="1">
    <location>
        <begin position="399"/>
        <end position="557"/>
    </location>
</feature>
<evidence type="ECO:0000259" key="1">
    <source>
        <dbReference type="Pfam" id="PF00078"/>
    </source>
</evidence>
<dbReference type="Pfam" id="PF06694">
    <property type="entry name" value="Plant_NMP1"/>
    <property type="match status" value="1"/>
</dbReference>
<accession>A0A2N9HNH5</accession>
<dbReference type="InterPro" id="IPR000477">
    <property type="entry name" value="RT_dom"/>
</dbReference>
<reference evidence="2" key="1">
    <citation type="submission" date="2018-02" db="EMBL/GenBank/DDBJ databases">
        <authorList>
            <person name="Cohen D.B."/>
            <person name="Kent A.D."/>
        </authorList>
    </citation>
    <scope>NUCLEOTIDE SEQUENCE</scope>
</reference>